<keyword evidence="1" id="KW-0472">Membrane</keyword>
<evidence type="ECO:0000313" key="4">
    <source>
        <dbReference type="Proteomes" id="UP000437131"/>
    </source>
</evidence>
<organism evidence="3 4">
    <name type="scientific">Cyanobacterium aponinum 0216</name>
    <dbReference type="NCBI Taxonomy" id="2676140"/>
    <lineage>
        <taxon>Bacteria</taxon>
        <taxon>Bacillati</taxon>
        <taxon>Cyanobacteriota</taxon>
        <taxon>Cyanophyceae</taxon>
        <taxon>Oscillatoriophycideae</taxon>
        <taxon>Chroococcales</taxon>
        <taxon>Geminocystaceae</taxon>
        <taxon>Cyanobacterium</taxon>
    </lineage>
</organism>
<comment type="caution">
    <text evidence="3">The sequence shown here is derived from an EMBL/GenBank/DDBJ whole genome shotgun (WGS) entry which is preliminary data.</text>
</comment>
<reference evidence="3 4" key="1">
    <citation type="submission" date="2019-11" db="EMBL/GenBank/DDBJ databases">
        <title>Isolation of a new High Light Tolerant Cyanobacteria.</title>
        <authorList>
            <person name="Dobson Z."/>
            <person name="Vaughn N."/>
            <person name="Vaughn M."/>
            <person name="Fromme P."/>
            <person name="Mazor Y."/>
        </authorList>
    </citation>
    <scope>NUCLEOTIDE SEQUENCE [LARGE SCALE GENOMIC DNA]</scope>
    <source>
        <strain evidence="3 4">0216</strain>
    </source>
</reference>
<dbReference type="SMART" id="SM00474">
    <property type="entry name" value="35EXOc"/>
    <property type="match status" value="1"/>
</dbReference>
<dbReference type="Gene3D" id="3.30.420.10">
    <property type="entry name" value="Ribonuclease H-like superfamily/Ribonuclease H"/>
    <property type="match status" value="1"/>
</dbReference>
<feature type="transmembrane region" description="Helical" evidence="1">
    <location>
        <begin position="12"/>
        <end position="30"/>
    </location>
</feature>
<dbReference type="GO" id="GO:0008408">
    <property type="term" value="F:3'-5' exonuclease activity"/>
    <property type="evidence" value="ECO:0007669"/>
    <property type="project" value="InterPro"/>
</dbReference>
<dbReference type="GO" id="GO:0003676">
    <property type="term" value="F:nucleic acid binding"/>
    <property type="evidence" value="ECO:0007669"/>
    <property type="project" value="InterPro"/>
</dbReference>
<feature type="domain" description="3'-5' exonuclease" evidence="2">
    <location>
        <begin position="111"/>
        <end position="289"/>
    </location>
</feature>
<keyword evidence="1" id="KW-0812">Transmembrane</keyword>
<dbReference type="PANTHER" id="PTHR47649:SF1">
    <property type="entry name" value="RIBONUCLEASE D"/>
    <property type="match status" value="1"/>
</dbReference>
<dbReference type="AlphaFoldDB" id="A0A844GTH3"/>
<accession>A0A844GTH3</accession>
<evidence type="ECO:0000256" key="1">
    <source>
        <dbReference type="SAM" id="Phobius"/>
    </source>
</evidence>
<dbReference type="Proteomes" id="UP000437131">
    <property type="component" value="Unassembled WGS sequence"/>
</dbReference>
<evidence type="ECO:0000313" key="3">
    <source>
        <dbReference type="EMBL" id="MTF38352.1"/>
    </source>
</evidence>
<dbReference type="PANTHER" id="PTHR47649">
    <property type="entry name" value="RIBONUCLEASE D"/>
    <property type="match status" value="1"/>
</dbReference>
<dbReference type="SUPFAM" id="SSF53098">
    <property type="entry name" value="Ribonuclease H-like"/>
    <property type="match status" value="1"/>
</dbReference>
<dbReference type="InterPro" id="IPR051086">
    <property type="entry name" value="RNase_D-like"/>
</dbReference>
<sequence length="517" mass="59927">MTKNKNNSQTTINIIGLISSLLIILTGFFIKSNSLKIIGIITGISSAIYTQLASKKIEQESEISTILSESETSEIIEEKEQESEILTTLPESKTQKIIEEESERKENVIKYQYLEDEEIIKQTIDQLSNNSILWLDTETADWDKPKKRLSLLQITANPNDLTGESIYLLDLLDKNHLIDYFIQTIMVNENIQKVFHNASYDVKFLGGTNQVQNIFCTYKLSQKLSLEQLGTSNRQLKTLASYLCGFTIEENEQGSDWAMRPLTEKQIKYAVMDIIFLTQVHQKLEHIYNSFSVNQPEIKAENNPINNQEDINSKPSNFEEELKRLLNIQKEKNYQRVWVYHQIRSKFDLDLEKLKVIGQALGYHEKWAYYQGQEIIENEKNNNSFNRLTASTNNNQNTQNVSLSSNRLNITESAILFRITKTYSPDLSPEELYDATRGNWVLKERRENADYGFAVYKGIVKQVYRIHSWHFSGVITNGNERYCFEGEIAQDKQHYIGMNVAHYFPQGMAYPTRYVNC</sequence>
<keyword evidence="1" id="KW-1133">Transmembrane helix</keyword>
<dbReference type="Pfam" id="PF01612">
    <property type="entry name" value="DNA_pol_A_exo1"/>
    <property type="match status" value="1"/>
</dbReference>
<dbReference type="GO" id="GO:0006139">
    <property type="term" value="P:nucleobase-containing compound metabolic process"/>
    <property type="evidence" value="ECO:0007669"/>
    <property type="project" value="InterPro"/>
</dbReference>
<dbReference type="RefSeq" id="WP_015220415.1">
    <property type="nucleotide sequence ID" value="NZ_WMIA01000004.1"/>
</dbReference>
<protein>
    <recommendedName>
        <fullName evidence="2">3'-5' exonuclease domain-containing protein</fullName>
    </recommendedName>
</protein>
<dbReference type="EMBL" id="WMIA01000004">
    <property type="protein sequence ID" value="MTF38352.1"/>
    <property type="molecule type" value="Genomic_DNA"/>
</dbReference>
<dbReference type="InterPro" id="IPR036397">
    <property type="entry name" value="RNaseH_sf"/>
</dbReference>
<evidence type="ECO:0000259" key="2">
    <source>
        <dbReference type="SMART" id="SM00474"/>
    </source>
</evidence>
<name>A0A844GTH3_9CHRO</name>
<gene>
    <name evidence="3" type="ORF">GGC33_05375</name>
</gene>
<dbReference type="InterPro" id="IPR012337">
    <property type="entry name" value="RNaseH-like_sf"/>
</dbReference>
<proteinExistence type="predicted"/>
<dbReference type="InterPro" id="IPR002562">
    <property type="entry name" value="3'-5'_exonuclease_dom"/>
</dbReference>